<gene>
    <name evidence="1" type="ORF">BO79DRAFT_246813</name>
</gene>
<accession>A0ACD1I7B2</accession>
<evidence type="ECO:0000313" key="1">
    <source>
        <dbReference type="EMBL" id="RAK86403.1"/>
    </source>
</evidence>
<name>A0ACD1I7B2_9EURO</name>
<proteinExistence type="predicted"/>
<dbReference type="EMBL" id="KZ824559">
    <property type="protein sequence ID" value="RAK86403.1"/>
    <property type="molecule type" value="Genomic_DNA"/>
</dbReference>
<evidence type="ECO:0000313" key="2">
    <source>
        <dbReference type="Proteomes" id="UP000249748"/>
    </source>
</evidence>
<organism evidence="1 2">
    <name type="scientific">Aspergillus costaricaensis CBS 115574</name>
    <dbReference type="NCBI Taxonomy" id="1448317"/>
    <lineage>
        <taxon>Eukaryota</taxon>
        <taxon>Fungi</taxon>
        <taxon>Dikarya</taxon>
        <taxon>Ascomycota</taxon>
        <taxon>Pezizomycotina</taxon>
        <taxon>Eurotiomycetes</taxon>
        <taxon>Eurotiomycetidae</taxon>
        <taxon>Eurotiales</taxon>
        <taxon>Aspergillaceae</taxon>
        <taxon>Aspergillus</taxon>
        <taxon>Aspergillus subgen. Circumdati</taxon>
    </lineage>
</organism>
<sequence>MESPSSSPYAGQKRKIADMSSDEEEEEDYRPTMGFRGFARASSRSESPPSHGGLGSARRNPRNNTAQSAMKGGGNNASKGMSGGNSFAARMMAKMGYVEGQGLGSSGQGIVNPIEAQARPTGAGLGAVREKTKQAREEEKRAAALRGESVEDSSDEERKRRRKKKEERKREGRSGTGTPVARAKPQFRTAREMEKDMEGLEVPNVLKSLIDATGKDQKVLTSTAGLMTPQAFVTQGEGEAWKIAQRARNDLEAFADEWKGLTERKKYIELEEAQVVEQLDTNQLKADQLSELVTAIGQLEIFQKEDTRAKFDEITDKLESMEIKYRNEIDEYRLPETAVAALHPLFRQAMEEWEPLKDPTFLVSNLRRLQPLLLRKANTEHTQRQSTSPYETMIYTLWLPRVRSALLNDWDVYEPAPATSLIVAWKELLPSFVYTNVLDQLVVPKLTNGLKDWKPRSSSRRHHTSSTNNSRFPWWLFTWLQYLDERHTNPKQPTGLLSDAKRKFRVVLDSWDLNKGLINGIELWRDALGSEFDTCLRNHLLPRLGRHLREDFEVNPQDQDLTALENVLKWKDFFKPNVMGLLLVAEFFPKWHNILYIWLTNDPNYEEVAEWFTWWRTQIPADINDLTIVDDEWNKGLQTMDLASQLGDRAAAELPPPSSTTTTTEHATTKPTDKPAAAAAPATTAEQPRKPKIIEEVAFKDILESWCMEQGLIMLPLREAHPQNGQPLFRITASATGKGGVVAFVQGDVVWVQNKKAKEIWEPMGLEDQLVEKAEGRSTTMTILFYWTVEGICDADVSPEKFEPVPGRTQDPSSHAVTPSAKQ</sequence>
<protein>
    <submittedName>
        <fullName evidence="1">G-patch domain protein</fullName>
    </submittedName>
</protein>
<dbReference type="Proteomes" id="UP000249748">
    <property type="component" value="Unassembled WGS sequence"/>
</dbReference>
<reference evidence="1" key="1">
    <citation type="submission" date="2018-02" db="EMBL/GenBank/DDBJ databases">
        <title>The genomes of Aspergillus section Nigri reveals drivers in fungal speciation.</title>
        <authorList>
            <consortium name="DOE Joint Genome Institute"/>
            <person name="Vesth T.C."/>
            <person name="Nybo J."/>
            <person name="Theobald S."/>
            <person name="Brandl J."/>
            <person name="Frisvad J.C."/>
            <person name="Nielsen K.F."/>
            <person name="Lyhne E.K."/>
            <person name="Kogle M.E."/>
            <person name="Kuo A."/>
            <person name="Riley R."/>
            <person name="Clum A."/>
            <person name="Nolan M."/>
            <person name="Lipzen A."/>
            <person name="Salamov A."/>
            <person name="Henrissat B."/>
            <person name="Wiebenga A."/>
            <person name="De vries R.P."/>
            <person name="Grigoriev I.V."/>
            <person name="Mortensen U.H."/>
            <person name="Andersen M.R."/>
            <person name="Baker S.E."/>
        </authorList>
    </citation>
    <scope>NUCLEOTIDE SEQUENCE</scope>
    <source>
        <strain evidence="1">CBS 115574</strain>
    </source>
</reference>
<keyword evidence="2" id="KW-1185">Reference proteome</keyword>